<dbReference type="Proteomes" id="UP001612741">
    <property type="component" value="Unassembled WGS sequence"/>
</dbReference>
<organism evidence="1 2">
    <name type="scientific">Nonomuraea typhae</name>
    <dbReference type="NCBI Taxonomy" id="2603600"/>
    <lineage>
        <taxon>Bacteria</taxon>
        <taxon>Bacillati</taxon>
        <taxon>Actinomycetota</taxon>
        <taxon>Actinomycetes</taxon>
        <taxon>Streptosporangiales</taxon>
        <taxon>Streptosporangiaceae</taxon>
        <taxon>Nonomuraea</taxon>
    </lineage>
</organism>
<protein>
    <submittedName>
        <fullName evidence="1">Uncharacterized protein</fullName>
    </submittedName>
</protein>
<evidence type="ECO:0000313" key="2">
    <source>
        <dbReference type="Proteomes" id="UP001612741"/>
    </source>
</evidence>
<proteinExistence type="predicted"/>
<accession>A0ABW7YMH1</accession>
<evidence type="ECO:0000313" key="1">
    <source>
        <dbReference type="EMBL" id="MFI6497097.1"/>
    </source>
</evidence>
<sequence>MTEILADSAATDADRWSLVHHLSGVVSLRRVTRWATDQALGYIRSLSEMGLAAEAADLDEHAGSLPSL</sequence>
<gene>
    <name evidence="1" type="ORF">ACIBG2_06935</name>
</gene>
<reference evidence="1 2" key="1">
    <citation type="submission" date="2024-10" db="EMBL/GenBank/DDBJ databases">
        <title>The Natural Products Discovery Center: Release of the First 8490 Sequenced Strains for Exploring Actinobacteria Biosynthetic Diversity.</title>
        <authorList>
            <person name="Kalkreuter E."/>
            <person name="Kautsar S.A."/>
            <person name="Yang D."/>
            <person name="Bader C.D."/>
            <person name="Teijaro C.N."/>
            <person name="Fluegel L."/>
            <person name="Davis C.M."/>
            <person name="Simpson J.R."/>
            <person name="Lauterbach L."/>
            <person name="Steele A.D."/>
            <person name="Gui C."/>
            <person name="Meng S."/>
            <person name="Li G."/>
            <person name="Viehrig K."/>
            <person name="Ye F."/>
            <person name="Su P."/>
            <person name="Kiefer A.F."/>
            <person name="Nichols A."/>
            <person name="Cepeda A.J."/>
            <person name="Yan W."/>
            <person name="Fan B."/>
            <person name="Jiang Y."/>
            <person name="Adhikari A."/>
            <person name="Zheng C.-J."/>
            <person name="Schuster L."/>
            <person name="Cowan T.M."/>
            <person name="Smanski M.J."/>
            <person name="Chevrette M.G."/>
            <person name="De Carvalho L.P.S."/>
            <person name="Shen B."/>
        </authorList>
    </citation>
    <scope>NUCLEOTIDE SEQUENCE [LARGE SCALE GENOMIC DNA]</scope>
    <source>
        <strain evidence="1 2">NPDC050545</strain>
    </source>
</reference>
<dbReference type="EMBL" id="JBITGY010000002">
    <property type="protein sequence ID" value="MFI6497097.1"/>
    <property type="molecule type" value="Genomic_DNA"/>
</dbReference>
<name>A0ABW7YMH1_9ACTN</name>
<keyword evidence="2" id="KW-1185">Reference proteome</keyword>
<dbReference type="RefSeq" id="WP_397079709.1">
    <property type="nucleotide sequence ID" value="NZ_JBITGY010000002.1"/>
</dbReference>
<comment type="caution">
    <text evidence="1">The sequence shown here is derived from an EMBL/GenBank/DDBJ whole genome shotgun (WGS) entry which is preliminary data.</text>
</comment>